<feature type="domain" description="Sugar phosphate transporter" evidence="10">
    <location>
        <begin position="101"/>
        <end position="388"/>
    </location>
</feature>
<evidence type="ECO:0000256" key="8">
    <source>
        <dbReference type="ARBA" id="ARBA00023136"/>
    </source>
</evidence>
<keyword evidence="12" id="KW-1185">Reference proteome</keyword>
<evidence type="ECO:0000259" key="10">
    <source>
        <dbReference type="Pfam" id="PF03151"/>
    </source>
</evidence>
<feature type="transmembrane region" description="Helical" evidence="9">
    <location>
        <begin position="166"/>
        <end position="192"/>
    </location>
</feature>
<evidence type="ECO:0000313" key="11">
    <source>
        <dbReference type="EnsemblPlants" id="Kaladp0010s0052.1.v1.1"/>
    </source>
</evidence>
<keyword evidence="5 9" id="KW-0812">Transmembrane</keyword>
<evidence type="ECO:0000256" key="7">
    <source>
        <dbReference type="ARBA" id="ARBA00022989"/>
    </source>
</evidence>
<evidence type="ECO:0000256" key="4">
    <source>
        <dbReference type="ARBA" id="ARBA00022640"/>
    </source>
</evidence>
<evidence type="ECO:0000256" key="3">
    <source>
        <dbReference type="ARBA" id="ARBA00022528"/>
    </source>
</evidence>
<feature type="transmembrane region" description="Helical" evidence="9">
    <location>
        <begin position="218"/>
        <end position="237"/>
    </location>
</feature>
<dbReference type="InterPro" id="IPR004853">
    <property type="entry name" value="Sugar_P_trans_dom"/>
</dbReference>
<dbReference type="NCBIfam" id="TIGR00817">
    <property type="entry name" value="tpt"/>
    <property type="match status" value="1"/>
</dbReference>
<dbReference type="SUPFAM" id="SSF103481">
    <property type="entry name" value="Multidrug resistance efflux transporter EmrE"/>
    <property type="match status" value="2"/>
</dbReference>
<dbReference type="GO" id="GO:0015120">
    <property type="term" value="F:phosphoglycerate transmembrane transporter activity"/>
    <property type="evidence" value="ECO:0007669"/>
    <property type="project" value="UniProtKB-ARBA"/>
</dbReference>
<keyword evidence="3" id="KW-0150">Chloroplast</keyword>
<dbReference type="Gramene" id="Kaladp0010s0052.1.v1.1">
    <property type="protein sequence ID" value="Kaladp0010s0052.1.v1.1"/>
    <property type="gene ID" value="Kaladp0010s0052.v1.1"/>
</dbReference>
<keyword evidence="6" id="KW-0809">Transit peptide</keyword>
<feature type="transmembrane region" description="Helical" evidence="9">
    <location>
        <begin position="243"/>
        <end position="262"/>
    </location>
</feature>
<accession>A0A7N0REH5</accession>
<sequence length="404" mass="44035">MMASRALSHAAALPGLLHLRKPARDVSAAARPIGGVADAGSLVWGRQLRHALVVEPSPLGLAARRPLVAQPVRAAAAEGSDSAGDAKVAPAGFFQKNQWIVTGFFFFMWYFLNVIFNILNKKIYNYFPYPYFVSVIHLLVGVLYCLVSWSVGLPKRAPIDANLLKVLIPVALCHALGHVTSNVSFAAVAVSFTHTIKALEPFFNAAASQFILGQQIPLTLWLSLMPVVIGVSMASLTELSFNWLGFISAMISNISFTYRSIYSKKAMTAMDSTNLYAYISIIALFVCIPPAIIIEGPQLLKYGFSDAIAKVGMTKFISDLFWVGMFYHLYNQLATNTLERVAPLTHAVGNVLKRVFVIGFSIIVFGNKISTQTGIGTAIAIAGVAMYSVIKARIEEEKRQLKAK</sequence>
<comment type="subcellular location">
    <subcellularLocation>
        <location evidence="1">Plastid</location>
        <location evidence="1">Chloroplast membrane</location>
        <topology evidence="1">Multi-pass membrane protein</topology>
    </subcellularLocation>
</comment>
<dbReference type="GO" id="GO:0015605">
    <property type="term" value="F:organophosphate ester transmembrane transporter activity"/>
    <property type="evidence" value="ECO:0007669"/>
    <property type="project" value="UniProtKB-ARBA"/>
</dbReference>
<feature type="transmembrane region" description="Helical" evidence="9">
    <location>
        <begin position="274"/>
        <end position="293"/>
    </location>
</feature>
<feature type="transmembrane region" description="Helical" evidence="9">
    <location>
        <begin position="99"/>
        <end position="119"/>
    </location>
</feature>
<feature type="transmembrane region" description="Helical" evidence="9">
    <location>
        <begin position="313"/>
        <end position="330"/>
    </location>
</feature>
<evidence type="ECO:0000256" key="6">
    <source>
        <dbReference type="ARBA" id="ARBA00022946"/>
    </source>
</evidence>
<dbReference type="Pfam" id="PF03151">
    <property type="entry name" value="TPT"/>
    <property type="match status" value="1"/>
</dbReference>
<keyword evidence="2" id="KW-0813">Transport</keyword>
<evidence type="ECO:0000256" key="5">
    <source>
        <dbReference type="ARBA" id="ARBA00022692"/>
    </source>
</evidence>
<protein>
    <recommendedName>
        <fullName evidence="10">Sugar phosphate transporter domain-containing protein</fullName>
    </recommendedName>
</protein>
<name>A0A7N0REH5_KALFE</name>
<evidence type="ECO:0000256" key="2">
    <source>
        <dbReference type="ARBA" id="ARBA00022448"/>
    </source>
</evidence>
<dbReference type="GO" id="GO:0031969">
    <property type="term" value="C:chloroplast membrane"/>
    <property type="evidence" value="ECO:0007669"/>
    <property type="project" value="UniProtKB-SubCell"/>
</dbReference>
<dbReference type="InterPro" id="IPR050186">
    <property type="entry name" value="TPT_transporter"/>
</dbReference>
<proteinExistence type="predicted"/>
<evidence type="ECO:0000256" key="1">
    <source>
        <dbReference type="ARBA" id="ARBA00004508"/>
    </source>
</evidence>
<keyword evidence="4" id="KW-0934">Plastid</keyword>
<keyword evidence="7 9" id="KW-1133">Transmembrane helix</keyword>
<dbReference type="OMA" id="INRQFST"/>
<dbReference type="AlphaFoldDB" id="A0A7N0REH5"/>
<feature type="transmembrane region" description="Helical" evidence="9">
    <location>
        <begin position="131"/>
        <end position="151"/>
    </location>
</feature>
<keyword evidence="8 9" id="KW-0472">Membrane</keyword>
<dbReference type="InterPro" id="IPR037185">
    <property type="entry name" value="EmrE-like"/>
</dbReference>
<feature type="transmembrane region" description="Helical" evidence="9">
    <location>
        <begin position="375"/>
        <end position="394"/>
    </location>
</feature>
<reference evidence="11" key="1">
    <citation type="submission" date="2021-01" db="UniProtKB">
        <authorList>
            <consortium name="EnsemblPlants"/>
        </authorList>
    </citation>
    <scope>IDENTIFICATION</scope>
</reference>
<organism evidence="11 12">
    <name type="scientific">Kalanchoe fedtschenkoi</name>
    <name type="common">Lavender scallops</name>
    <name type="synonym">South American air plant</name>
    <dbReference type="NCBI Taxonomy" id="63787"/>
    <lineage>
        <taxon>Eukaryota</taxon>
        <taxon>Viridiplantae</taxon>
        <taxon>Streptophyta</taxon>
        <taxon>Embryophyta</taxon>
        <taxon>Tracheophyta</taxon>
        <taxon>Spermatophyta</taxon>
        <taxon>Magnoliopsida</taxon>
        <taxon>eudicotyledons</taxon>
        <taxon>Gunneridae</taxon>
        <taxon>Pentapetalae</taxon>
        <taxon>Saxifragales</taxon>
        <taxon>Crassulaceae</taxon>
        <taxon>Kalanchoe</taxon>
    </lineage>
</organism>
<evidence type="ECO:0000256" key="9">
    <source>
        <dbReference type="SAM" id="Phobius"/>
    </source>
</evidence>
<feature type="transmembrane region" description="Helical" evidence="9">
    <location>
        <begin position="351"/>
        <end position="369"/>
    </location>
</feature>
<dbReference type="Proteomes" id="UP000594263">
    <property type="component" value="Unplaced"/>
</dbReference>
<dbReference type="PANTHER" id="PTHR11132">
    <property type="entry name" value="SOLUTE CARRIER FAMILY 35"/>
    <property type="match status" value="1"/>
</dbReference>
<dbReference type="InterPro" id="IPR004696">
    <property type="entry name" value="Tpt_PEP_transl"/>
</dbReference>
<dbReference type="EnsemblPlants" id="Kaladp0010s0052.1.v1.1">
    <property type="protein sequence ID" value="Kaladp0010s0052.1.v1.1"/>
    <property type="gene ID" value="Kaladp0010s0052.v1.1"/>
</dbReference>
<evidence type="ECO:0000313" key="12">
    <source>
        <dbReference type="Proteomes" id="UP000594263"/>
    </source>
</evidence>